<comment type="caution">
    <text evidence="14">The sequence shown here is derived from an EMBL/GenBank/DDBJ whole genome shotgun (WGS) entry which is preliminary data.</text>
</comment>
<comment type="similarity">
    <text evidence="1">Belongs to the protein kinase superfamily. CMGC Ser/Thr protein kinase family. CDC2/CDKX subfamily.</text>
</comment>
<dbReference type="SMART" id="SM00220">
    <property type="entry name" value="S_TKc"/>
    <property type="match status" value="1"/>
</dbReference>
<dbReference type="EMBL" id="LVLJ01004022">
    <property type="protein sequence ID" value="OAE18722.1"/>
    <property type="molecule type" value="Genomic_DNA"/>
</dbReference>
<dbReference type="InterPro" id="IPR017441">
    <property type="entry name" value="Protein_kinase_ATP_BS"/>
</dbReference>
<dbReference type="InterPro" id="IPR008271">
    <property type="entry name" value="Ser/Thr_kinase_AS"/>
</dbReference>
<evidence type="ECO:0000256" key="5">
    <source>
        <dbReference type="ARBA" id="ARBA00022679"/>
    </source>
</evidence>
<dbReference type="GO" id="GO:0005737">
    <property type="term" value="C:cytoplasm"/>
    <property type="evidence" value="ECO:0007669"/>
    <property type="project" value="TreeGrafter"/>
</dbReference>
<dbReference type="InterPro" id="IPR000719">
    <property type="entry name" value="Prot_kinase_dom"/>
</dbReference>
<feature type="domain" description="Protein kinase" evidence="13">
    <location>
        <begin position="30"/>
        <end position="287"/>
    </location>
</feature>
<dbReference type="EC" id="2.7.11.22" evidence="2"/>
<dbReference type="Proteomes" id="UP000077202">
    <property type="component" value="Unassembled WGS sequence"/>
</dbReference>
<evidence type="ECO:0000256" key="7">
    <source>
        <dbReference type="ARBA" id="ARBA00022777"/>
    </source>
</evidence>
<dbReference type="PROSITE" id="PS00108">
    <property type="entry name" value="PROTEIN_KINASE_ST"/>
    <property type="match status" value="1"/>
</dbReference>
<dbReference type="Gene3D" id="1.10.510.10">
    <property type="entry name" value="Transferase(Phosphotransferase) domain 1"/>
    <property type="match status" value="1"/>
</dbReference>
<dbReference type="GO" id="GO:0010389">
    <property type="term" value="P:regulation of G2/M transition of mitotic cell cycle"/>
    <property type="evidence" value="ECO:0007669"/>
    <property type="project" value="TreeGrafter"/>
</dbReference>
<dbReference type="PROSITE" id="PS00107">
    <property type="entry name" value="PROTEIN_KINASE_ATP"/>
    <property type="match status" value="1"/>
</dbReference>
<keyword evidence="3 12" id="KW-0723">Serine/threonine-protein kinase</keyword>
<evidence type="ECO:0000256" key="9">
    <source>
        <dbReference type="ARBA" id="ARBA00047811"/>
    </source>
</evidence>
<dbReference type="PANTHER" id="PTHR24056:SF548">
    <property type="entry name" value="CYCLIN-DEPENDENT KINASE A-1"/>
    <property type="match status" value="1"/>
</dbReference>
<dbReference type="GO" id="GO:0000307">
    <property type="term" value="C:cyclin-dependent protein kinase holoenzyme complex"/>
    <property type="evidence" value="ECO:0007669"/>
    <property type="project" value="TreeGrafter"/>
</dbReference>
<evidence type="ECO:0000259" key="13">
    <source>
        <dbReference type="PROSITE" id="PS50011"/>
    </source>
</evidence>
<dbReference type="Gene3D" id="3.30.200.20">
    <property type="entry name" value="Phosphorylase Kinase, domain 1"/>
    <property type="match status" value="1"/>
</dbReference>
<sequence>MDHVIPGRGLKEKNENLEKAITNGVLKEKYEKLEKVGEGRFGVVYKALNLRTRELVAMKSIRMEMLPANAGMPVFIMRELSILRGLKHANIVRLYEVFHNKNQLYLVFEYMDCDLAGYMRTCFNRLTPFVIKTFMYQILLGVHYCHQSNVMHRDLKPQNLLIDRSSLRLKIADFGLSRRFHLPGNQNTLYAFSQEVVTLWYRAPELLLGTTVYSTSIDMWMLNMDPNFRITAQEALNHEYFYDLNVADFADPHEDTEENDGLSGHDNNEVIDSPDCLLAAMKKHVHP</sequence>
<dbReference type="InterPro" id="IPR050108">
    <property type="entry name" value="CDK"/>
</dbReference>
<dbReference type="GO" id="GO:0005634">
    <property type="term" value="C:nucleus"/>
    <property type="evidence" value="ECO:0007669"/>
    <property type="project" value="TreeGrafter"/>
</dbReference>
<dbReference type="FunFam" id="3.30.200.20:FF:000124">
    <property type="entry name" value="Cyclin-dependent kinase 4"/>
    <property type="match status" value="1"/>
</dbReference>
<dbReference type="AlphaFoldDB" id="A0A176VEA0"/>
<evidence type="ECO:0000313" key="15">
    <source>
        <dbReference type="Proteomes" id="UP000077202"/>
    </source>
</evidence>
<protein>
    <recommendedName>
        <fullName evidence="2">cyclin-dependent kinase</fullName>
        <ecNumber evidence="2">2.7.11.22</ecNumber>
    </recommendedName>
</protein>
<evidence type="ECO:0000256" key="10">
    <source>
        <dbReference type="ARBA" id="ARBA00048367"/>
    </source>
</evidence>
<evidence type="ECO:0000256" key="2">
    <source>
        <dbReference type="ARBA" id="ARBA00012425"/>
    </source>
</evidence>
<keyword evidence="6 11" id="KW-0547">Nucleotide-binding</keyword>
<dbReference type="SUPFAM" id="SSF56112">
    <property type="entry name" value="Protein kinase-like (PK-like)"/>
    <property type="match status" value="1"/>
</dbReference>
<dbReference type="GO" id="GO:0010468">
    <property type="term" value="P:regulation of gene expression"/>
    <property type="evidence" value="ECO:0007669"/>
    <property type="project" value="TreeGrafter"/>
</dbReference>
<dbReference type="InterPro" id="IPR011009">
    <property type="entry name" value="Kinase-like_dom_sf"/>
</dbReference>
<dbReference type="GO" id="GO:0005524">
    <property type="term" value="F:ATP binding"/>
    <property type="evidence" value="ECO:0007669"/>
    <property type="project" value="UniProtKB-UniRule"/>
</dbReference>
<keyword evidence="15" id="KW-1185">Reference proteome</keyword>
<dbReference type="GO" id="GO:0000082">
    <property type="term" value="P:G1/S transition of mitotic cell cycle"/>
    <property type="evidence" value="ECO:0007669"/>
    <property type="project" value="TreeGrafter"/>
</dbReference>
<proteinExistence type="inferred from homology"/>
<evidence type="ECO:0000256" key="12">
    <source>
        <dbReference type="RuleBase" id="RU000304"/>
    </source>
</evidence>
<dbReference type="PANTHER" id="PTHR24056">
    <property type="entry name" value="CELL DIVISION PROTEIN KINASE"/>
    <property type="match status" value="1"/>
</dbReference>
<name>A0A176VEA0_MARPO</name>
<comment type="catalytic activity">
    <reaction evidence="10">
        <text>L-seryl-[protein] + ATP = O-phospho-L-seryl-[protein] + ADP + H(+)</text>
        <dbReference type="Rhea" id="RHEA:17989"/>
        <dbReference type="Rhea" id="RHEA-COMP:9863"/>
        <dbReference type="Rhea" id="RHEA-COMP:11604"/>
        <dbReference type="ChEBI" id="CHEBI:15378"/>
        <dbReference type="ChEBI" id="CHEBI:29999"/>
        <dbReference type="ChEBI" id="CHEBI:30616"/>
        <dbReference type="ChEBI" id="CHEBI:83421"/>
        <dbReference type="ChEBI" id="CHEBI:456216"/>
        <dbReference type="EC" id="2.7.11.22"/>
    </reaction>
</comment>
<gene>
    <name evidence="14" type="ORF">AXG93_4846s1130</name>
</gene>
<evidence type="ECO:0000256" key="4">
    <source>
        <dbReference type="ARBA" id="ARBA00022553"/>
    </source>
</evidence>
<evidence type="ECO:0000256" key="8">
    <source>
        <dbReference type="ARBA" id="ARBA00022840"/>
    </source>
</evidence>
<dbReference type="Pfam" id="PF00069">
    <property type="entry name" value="Pkinase"/>
    <property type="match status" value="1"/>
</dbReference>
<feature type="binding site" evidence="11">
    <location>
        <position position="59"/>
    </location>
    <ligand>
        <name>ATP</name>
        <dbReference type="ChEBI" id="CHEBI:30616"/>
    </ligand>
</feature>
<keyword evidence="7" id="KW-0418">Kinase</keyword>
<keyword evidence="5" id="KW-0808">Transferase</keyword>
<dbReference type="GO" id="GO:0051445">
    <property type="term" value="P:regulation of meiotic cell cycle"/>
    <property type="evidence" value="ECO:0007669"/>
    <property type="project" value="TreeGrafter"/>
</dbReference>
<evidence type="ECO:0000313" key="14">
    <source>
        <dbReference type="EMBL" id="OAE18722.1"/>
    </source>
</evidence>
<dbReference type="GO" id="GO:0030332">
    <property type="term" value="F:cyclin binding"/>
    <property type="evidence" value="ECO:0007669"/>
    <property type="project" value="TreeGrafter"/>
</dbReference>
<reference evidence="14" key="1">
    <citation type="submission" date="2016-03" db="EMBL/GenBank/DDBJ databases">
        <title>Mechanisms controlling the formation of the plant cell surface in tip-growing cells are functionally conserved among land plants.</title>
        <authorList>
            <person name="Honkanen S."/>
            <person name="Jones V.A."/>
            <person name="Morieri G."/>
            <person name="Champion C."/>
            <person name="Hetherington A.J."/>
            <person name="Kelly S."/>
            <person name="Saint-Marcoux D."/>
            <person name="Proust H."/>
            <person name="Prescott H."/>
            <person name="Dolan L."/>
        </authorList>
    </citation>
    <scope>NUCLEOTIDE SEQUENCE [LARGE SCALE GENOMIC DNA]</scope>
    <source>
        <tissue evidence="14">Whole gametophyte</tissue>
    </source>
</reference>
<dbReference type="GO" id="GO:0007165">
    <property type="term" value="P:signal transduction"/>
    <property type="evidence" value="ECO:0007669"/>
    <property type="project" value="TreeGrafter"/>
</dbReference>
<evidence type="ECO:0000256" key="1">
    <source>
        <dbReference type="ARBA" id="ARBA00006485"/>
    </source>
</evidence>
<accession>A0A176VEA0</accession>
<evidence type="ECO:0000256" key="3">
    <source>
        <dbReference type="ARBA" id="ARBA00022527"/>
    </source>
</evidence>
<dbReference type="PROSITE" id="PS50011">
    <property type="entry name" value="PROTEIN_KINASE_DOM"/>
    <property type="match status" value="1"/>
</dbReference>
<organism evidence="14 15">
    <name type="scientific">Marchantia polymorpha subsp. ruderalis</name>
    <dbReference type="NCBI Taxonomy" id="1480154"/>
    <lineage>
        <taxon>Eukaryota</taxon>
        <taxon>Viridiplantae</taxon>
        <taxon>Streptophyta</taxon>
        <taxon>Embryophyta</taxon>
        <taxon>Marchantiophyta</taxon>
        <taxon>Marchantiopsida</taxon>
        <taxon>Marchantiidae</taxon>
        <taxon>Marchantiales</taxon>
        <taxon>Marchantiaceae</taxon>
        <taxon>Marchantia</taxon>
    </lineage>
</organism>
<keyword evidence="4" id="KW-0597">Phosphoprotein</keyword>
<keyword evidence="8 11" id="KW-0067">ATP-binding</keyword>
<evidence type="ECO:0000256" key="11">
    <source>
        <dbReference type="PROSITE-ProRule" id="PRU10141"/>
    </source>
</evidence>
<comment type="catalytic activity">
    <reaction evidence="9">
        <text>L-threonyl-[protein] + ATP = O-phospho-L-threonyl-[protein] + ADP + H(+)</text>
        <dbReference type="Rhea" id="RHEA:46608"/>
        <dbReference type="Rhea" id="RHEA-COMP:11060"/>
        <dbReference type="Rhea" id="RHEA-COMP:11605"/>
        <dbReference type="ChEBI" id="CHEBI:15378"/>
        <dbReference type="ChEBI" id="CHEBI:30013"/>
        <dbReference type="ChEBI" id="CHEBI:30616"/>
        <dbReference type="ChEBI" id="CHEBI:61977"/>
        <dbReference type="ChEBI" id="CHEBI:456216"/>
        <dbReference type="EC" id="2.7.11.22"/>
    </reaction>
</comment>
<evidence type="ECO:0000256" key="6">
    <source>
        <dbReference type="ARBA" id="ARBA00022741"/>
    </source>
</evidence>
<dbReference type="GO" id="GO:0004693">
    <property type="term" value="F:cyclin-dependent protein serine/threonine kinase activity"/>
    <property type="evidence" value="ECO:0007669"/>
    <property type="project" value="UniProtKB-EC"/>
</dbReference>